<sequence length="379" mass="40450">MNRLSVRLFVSHLAVAVIGAVSTYAVVRLLAPAFFDSGMRMMGRAGGQPGELRATFVSAVNRSLVAGLVLSAVVAGAAAALAARRLLSPLRAVRAATRRLADGHYDEQVALPREAELADLVQDVNDLAGRLADTEGRRVRLISDVAHELRTPLTVVDGYVEGMVDGVFPLTVETLQPVMTELHRLRRLTDDLSTLSRAEEKLLDLRARAVDLSALVEQSAEHLRPQFDEACVRLVVTGDPDRVRVWGDPDRLAQVVTNLLGNALRAARSGGTVEVRTGQQDGLAKVWVIDDGEGLARDDLERVFERFYRVPNRSGDHGGGPGSGIGLTIARGIARAHGGDITASSPGLGAGATFTVTLPATAARPDESLPEHSSVTHRP</sequence>
<dbReference type="InterPro" id="IPR005467">
    <property type="entry name" value="His_kinase_dom"/>
</dbReference>
<dbReference type="InterPro" id="IPR036890">
    <property type="entry name" value="HATPase_C_sf"/>
</dbReference>
<evidence type="ECO:0000256" key="6">
    <source>
        <dbReference type="ARBA" id="ARBA00022692"/>
    </source>
</evidence>
<name>A0ABP6XMG0_9ACTN</name>
<feature type="transmembrane region" description="Helical" evidence="11">
    <location>
        <begin position="12"/>
        <end position="35"/>
    </location>
</feature>
<evidence type="ECO:0000256" key="3">
    <source>
        <dbReference type="ARBA" id="ARBA00012438"/>
    </source>
</evidence>
<dbReference type="InterPro" id="IPR036097">
    <property type="entry name" value="HisK_dim/P_sf"/>
</dbReference>
<comment type="catalytic activity">
    <reaction evidence="1">
        <text>ATP + protein L-histidine = ADP + protein N-phospho-L-histidine.</text>
        <dbReference type="EC" id="2.7.13.3"/>
    </reaction>
</comment>
<keyword evidence="8 11" id="KW-1133">Transmembrane helix</keyword>
<evidence type="ECO:0000259" key="13">
    <source>
        <dbReference type="PROSITE" id="PS50885"/>
    </source>
</evidence>
<dbReference type="SUPFAM" id="SSF47384">
    <property type="entry name" value="Homodimeric domain of signal transducing histidine kinase"/>
    <property type="match status" value="1"/>
</dbReference>
<feature type="domain" description="Histidine kinase" evidence="12">
    <location>
        <begin position="144"/>
        <end position="362"/>
    </location>
</feature>
<keyword evidence="5" id="KW-0808">Transferase</keyword>
<dbReference type="SUPFAM" id="SSF55874">
    <property type="entry name" value="ATPase domain of HSP90 chaperone/DNA topoisomerase II/histidine kinase"/>
    <property type="match status" value="1"/>
</dbReference>
<dbReference type="CDD" id="cd06225">
    <property type="entry name" value="HAMP"/>
    <property type="match status" value="1"/>
</dbReference>
<evidence type="ECO:0000256" key="2">
    <source>
        <dbReference type="ARBA" id="ARBA00004236"/>
    </source>
</evidence>
<keyword evidence="10 11" id="KW-0472">Membrane</keyword>
<dbReference type="Gene3D" id="3.30.565.10">
    <property type="entry name" value="Histidine kinase-like ATPase, C-terminal domain"/>
    <property type="match status" value="1"/>
</dbReference>
<comment type="caution">
    <text evidence="14">The sequence shown here is derived from an EMBL/GenBank/DDBJ whole genome shotgun (WGS) entry which is preliminary data.</text>
</comment>
<keyword evidence="7" id="KW-0418">Kinase</keyword>
<evidence type="ECO:0000256" key="8">
    <source>
        <dbReference type="ARBA" id="ARBA00022989"/>
    </source>
</evidence>
<keyword evidence="9" id="KW-0902">Two-component regulatory system</keyword>
<dbReference type="PROSITE" id="PS50109">
    <property type="entry name" value="HIS_KIN"/>
    <property type="match status" value="1"/>
</dbReference>
<dbReference type="InterPro" id="IPR003594">
    <property type="entry name" value="HATPase_dom"/>
</dbReference>
<dbReference type="PANTHER" id="PTHR45436">
    <property type="entry name" value="SENSOR HISTIDINE KINASE YKOH"/>
    <property type="match status" value="1"/>
</dbReference>
<evidence type="ECO:0000259" key="12">
    <source>
        <dbReference type="PROSITE" id="PS50109"/>
    </source>
</evidence>
<comment type="subcellular location">
    <subcellularLocation>
        <location evidence="2">Cell membrane</location>
    </subcellularLocation>
</comment>
<dbReference type="Gene3D" id="6.10.340.10">
    <property type="match status" value="1"/>
</dbReference>
<evidence type="ECO:0000313" key="15">
    <source>
        <dbReference type="Proteomes" id="UP001501222"/>
    </source>
</evidence>
<proteinExistence type="predicted"/>
<dbReference type="Gene3D" id="1.10.287.130">
    <property type="match status" value="1"/>
</dbReference>
<evidence type="ECO:0000256" key="11">
    <source>
        <dbReference type="SAM" id="Phobius"/>
    </source>
</evidence>
<dbReference type="GO" id="GO:0005524">
    <property type="term" value="F:ATP binding"/>
    <property type="evidence" value="ECO:0007669"/>
    <property type="project" value="UniProtKB-KW"/>
</dbReference>
<evidence type="ECO:0000256" key="9">
    <source>
        <dbReference type="ARBA" id="ARBA00023012"/>
    </source>
</evidence>
<accession>A0ABP6XMG0</accession>
<dbReference type="InterPro" id="IPR003661">
    <property type="entry name" value="HisK_dim/P_dom"/>
</dbReference>
<dbReference type="CDD" id="cd00082">
    <property type="entry name" value="HisKA"/>
    <property type="match status" value="1"/>
</dbReference>
<dbReference type="RefSeq" id="WP_344843238.1">
    <property type="nucleotide sequence ID" value="NZ_BAABAA010000006.1"/>
</dbReference>
<evidence type="ECO:0000256" key="7">
    <source>
        <dbReference type="ARBA" id="ARBA00022777"/>
    </source>
</evidence>
<reference evidence="15" key="1">
    <citation type="journal article" date="2019" name="Int. J. Syst. Evol. Microbiol.">
        <title>The Global Catalogue of Microorganisms (GCM) 10K type strain sequencing project: providing services to taxonomists for standard genome sequencing and annotation.</title>
        <authorList>
            <consortium name="The Broad Institute Genomics Platform"/>
            <consortium name="The Broad Institute Genome Sequencing Center for Infectious Disease"/>
            <person name="Wu L."/>
            <person name="Ma J."/>
        </authorList>
    </citation>
    <scope>NUCLEOTIDE SEQUENCE [LARGE SCALE GENOMIC DNA]</scope>
    <source>
        <strain evidence="15">JCM 16928</strain>
    </source>
</reference>
<dbReference type="EMBL" id="BAABAA010000006">
    <property type="protein sequence ID" value="GAA3569446.1"/>
    <property type="molecule type" value="Genomic_DNA"/>
</dbReference>
<dbReference type="SMART" id="SM00304">
    <property type="entry name" value="HAMP"/>
    <property type="match status" value="1"/>
</dbReference>
<dbReference type="Pfam" id="PF02518">
    <property type="entry name" value="HATPase_c"/>
    <property type="match status" value="1"/>
</dbReference>
<dbReference type="SMART" id="SM00388">
    <property type="entry name" value="HisKA"/>
    <property type="match status" value="1"/>
</dbReference>
<dbReference type="Pfam" id="PF00672">
    <property type="entry name" value="HAMP"/>
    <property type="match status" value="1"/>
</dbReference>
<keyword evidence="4" id="KW-0597">Phosphoprotein</keyword>
<dbReference type="Proteomes" id="UP001501222">
    <property type="component" value="Unassembled WGS sequence"/>
</dbReference>
<evidence type="ECO:0000256" key="4">
    <source>
        <dbReference type="ARBA" id="ARBA00022553"/>
    </source>
</evidence>
<evidence type="ECO:0000256" key="1">
    <source>
        <dbReference type="ARBA" id="ARBA00000085"/>
    </source>
</evidence>
<keyword evidence="6 11" id="KW-0812">Transmembrane</keyword>
<organism evidence="14 15">
    <name type="scientific">Kribbella ginsengisoli</name>
    <dbReference type="NCBI Taxonomy" id="363865"/>
    <lineage>
        <taxon>Bacteria</taxon>
        <taxon>Bacillati</taxon>
        <taxon>Actinomycetota</taxon>
        <taxon>Actinomycetes</taxon>
        <taxon>Propionibacteriales</taxon>
        <taxon>Kribbellaceae</taxon>
        <taxon>Kribbella</taxon>
    </lineage>
</organism>
<keyword evidence="15" id="KW-1185">Reference proteome</keyword>
<keyword evidence="14" id="KW-0067">ATP-binding</keyword>
<protein>
    <recommendedName>
        <fullName evidence="3">histidine kinase</fullName>
        <ecNumber evidence="3">2.7.13.3</ecNumber>
    </recommendedName>
</protein>
<dbReference type="InterPro" id="IPR003660">
    <property type="entry name" value="HAMP_dom"/>
</dbReference>
<feature type="domain" description="HAMP" evidence="13">
    <location>
        <begin position="84"/>
        <end position="136"/>
    </location>
</feature>
<dbReference type="EC" id="2.7.13.3" evidence="3"/>
<dbReference type="Pfam" id="PF00512">
    <property type="entry name" value="HisKA"/>
    <property type="match status" value="1"/>
</dbReference>
<dbReference type="SMART" id="SM00387">
    <property type="entry name" value="HATPase_c"/>
    <property type="match status" value="1"/>
</dbReference>
<gene>
    <name evidence="14" type="ORF">GCM10022235_43290</name>
</gene>
<dbReference type="PROSITE" id="PS50885">
    <property type="entry name" value="HAMP"/>
    <property type="match status" value="1"/>
</dbReference>
<dbReference type="InterPro" id="IPR004358">
    <property type="entry name" value="Sig_transdc_His_kin-like_C"/>
</dbReference>
<feature type="transmembrane region" description="Helical" evidence="11">
    <location>
        <begin position="64"/>
        <end position="83"/>
    </location>
</feature>
<dbReference type="PRINTS" id="PR00344">
    <property type="entry name" value="BCTRLSENSOR"/>
</dbReference>
<dbReference type="CDD" id="cd00075">
    <property type="entry name" value="HATPase"/>
    <property type="match status" value="1"/>
</dbReference>
<keyword evidence="14" id="KW-0547">Nucleotide-binding</keyword>
<evidence type="ECO:0000256" key="5">
    <source>
        <dbReference type="ARBA" id="ARBA00022679"/>
    </source>
</evidence>
<evidence type="ECO:0000313" key="14">
    <source>
        <dbReference type="EMBL" id="GAA3569446.1"/>
    </source>
</evidence>
<evidence type="ECO:0000256" key="10">
    <source>
        <dbReference type="ARBA" id="ARBA00023136"/>
    </source>
</evidence>
<dbReference type="SUPFAM" id="SSF158472">
    <property type="entry name" value="HAMP domain-like"/>
    <property type="match status" value="1"/>
</dbReference>
<dbReference type="InterPro" id="IPR050428">
    <property type="entry name" value="TCS_sensor_his_kinase"/>
</dbReference>
<dbReference type="PANTHER" id="PTHR45436:SF5">
    <property type="entry name" value="SENSOR HISTIDINE KINASE TRCS"/>
    <property type="match status" value="1"/>
</dbReference>